<proteinExistence type="predicted"/>
<dbReference type="EMBL" id="CH480815">
    <property type="protein sequence ID" value="EDW42177.1"/>
    <property type="molecule type" value="Genomic_DNA"/>
</dbReference>
<dbReference type="PROSITE" id="PS51257">
    <property type="entry name" value="PROKAR_LIPOPROTEIN"/>
    <property type="match status" value="1"/>
</dbReference>
<dbReference type="AlphaFoldDB" id="B4HEM0"/>
<dbReference type="PhylomeDB" id="B4HEM0"/>
<evidence type="ECO:0000313" key="3">
    <source>
        <dbReference type="Proteomes" id="UP000001292"/>
    </source>
</evidence>
<dbReference type="OMA" id="WTFPWEK"/>
<keyword evidence="1" id="KW-0732">Signal</keyword>
<evidence type="ECO:0000256" key="1">
    <source>
        <dbReference type="SAM" id="SignalP"/>
    </source>
</evidence>
<feature type="signal peptide" evidence="1">
    <location>
        <begin position="1"/>
        <end position="24"/>
    </location>
</feature>
<accession>B4HEM0</accession>
<sequence>MRVASIFYSGVLILAACLLGSSSAVTCTADPTFAGCIDCTTASSTNNVECLAEASSSNVDCNEDPLNSECVADGTTLMPPTGNGGQWTFPWEKVKKVLFIFK</sequence>
<dbReference type="HOGENOM" id="CLU_2308950_0_0_1"/>
<gene>
    <name evidence="2" type="primary">Dsec\GM25846</name>
    <name evidence="2" type="ORF">Dsec_GM25846</name>
</gene>
<reference evidence="2 3" key="1">
    <citation type="journal article" date="2007" name="Nature">
        <title>Evolution of genes and genomes on the Drosophila phylogeny.</title>
        <authorList>
            <consortium name="Drosophila 12 Genomes Consortium"/>
            <person name="Clark A.G."/>
            <person name="Eisen M.B."/>
            <person name="Smith D.R."/>
            <person name="Bergman C.M."/>
            <person name="Oliver B."/>
            <person name="Markow T.A."/>
            <person name="Kaufman T.C."/>
            <person name="Kellis M."/>
            <person name="Gelbart W."/>
            <person name="Iyer V.N."/>
            <person name="Pollard D.A."/>
            <person name="Sackton T.B."/>
            <person name="Larracuente A.M."/>
            <person name="Singh N.D."/>
            <person name="Abad J.P."/>
            <person name="Abt D.N."/>
            <person name="Adryan B."/>
            <person name="Aguade M."/>
            <person name="Akashi H."/>
            <person name="Anderson W.W."/>
            <person name="Aquadro C.F."/>
            <person name="Ardell D.H."/>
            <person name="Arguello R."/>
            <person name="Artieri C.G."/>
            <person name="Barbash D.A."/>
            <person name="Barker D."/>
            <person name="Barsanti P."/>
            <person name="Batterham P."/>
            <person name="Batzoglou S."/>
            <person name="Begun D."/>
            <person name="Bhutkar A."/>
            <person name="Blanco E."/>
            <person name="Bosak S.A."/>
            <person name="Bradley R.K."/>
            <person name="Brand A.D."/>
            <person name="Brent M.R."/>
            <person name="Brooks A.N."/>
            <person name="Brown R.H."/>
            <person name="Butlin R.K."/>
            <person name="Caggese C."/>
            <person name="Calvi B.R."/>
            <person name="Bernardo de Carvalho A."/>
            <person name="Caspi A."/>
            <person name="Castrezana S."/>
            <person name="Celniker S.E."/>
            <person name="Chang J.L."/>
            <person name="Chapple C."/>
            <person name="Chatterji S."/>
            <person name="Chinwalla A."/>
            <person name="Civetta A."/>
            <person name="Clifton S.W."/>
            <person name="Comeron J.M."/>
            <person name="Costello J.C."/>
            <person name="Coyne J.A."/>
            <person name="Daub J."/>
            <person name="David R.G."/>
            <person name="Delcher A.L."/>
            <person name="Delehaunty K."/>
            <person name="Do C.B."/>
            <person name="Ebling H."/>
            <person name="Edwards K."/>
            <person name="Eickbush T."/>
            <person name="Evans J.D."/>
            <person name="Filipski A."/>
            <person name="Findeiss S."/>
            <person name="Freyhult E."/>
            <person name="Fulton L."/>
            <person name="Fulton R."/>
            <person name="Garcia A.C."/>
            <person name="Gardiner A."/>
            <person name="Garfield D.A."/>
            <person name="Garvin B.E."/>
            <person name="Gibson G."/>
            <person name="Gilbert D."/>
            <person name="Gnerre S."/>
            <person name="Godfrey J."/>
            <person name="Good R."/>
            <person name="Gotea V."/>
            <person name="Gravely B."/>
            <person name="Greenberg A.J."/>
            <person name="Griffiths-Jones S."/>
            <person name="Gross S."/>
            <person name="Guigo R."/>
            <person name="Gustafson E.A."/>
            <person name="Haerty W."/>
            <person name="Hahn M.W."/>
            <person name="Halligan D.L."/>
            <person name="Halpern A.L."/>
            <person name="Halter G.M."/>
            <person name="Han M.V."/>
            <person name="Heger A."/>
            <person name="Hillier L."/>
            <person name="Hinrichs A.S."/>
            <person name="Holmes I."/>
            <person name="Hoskins R.A."/>
            <person name="Hubisz M.J."/>
            <person name="Hultmark D."/>
            <person name="Huntley M.A."/>
            <person name="Jaffe D.B."/>
            <person name="Jagadeeshan S."/>
            <person name="Jeck W.R."/>
            <person name="Johnson J."/>
            <person name="Jones C.D."/>
            <person name="Jordan W.C."/>
            <person name="Karpen G.H."/>
            <person name="Kataoka E."/>
            <person name="Keightley P.D."/>
            <person name="Kheradpour P."/>
            <person name="Kirkness E.F."/>
            <person name="Koerich L.B."/>
            <person name="Kristiansen K."/>
            <person name="Kudrna D."/>
            <person name="Kulathinal R.J."/>
            <person name="Kumar S."/>
            <person name="Kwok R."/>
            <person name="Lander E."/>
            <person name="Langley C.H."/>
            <person name="Lapoint R."/>
            <person name="Lazzaro B.P."/>
            <person name="Lee S.J."/>
            <person name="Levesque L."/>
            <person name="Li R."/>
            <person name="Lin C.F."/>
            <person name="Lin M.F."/>
            <person name="Lindblad-Toh K."/>
            <person name="Llopart A."/>
            <person name="Long M."/>
            <person name="Low L."/>
            <person name="Lozovsky E."/>
            <person name="Lu J."/>
            <person name="Luo M."/>
            <person name="Machado C.A."/>
            <person name="Makalowski W."/>
            <person name="Marzo M."/>
            <person name="Matsuda M."/>
            <person name="Matzkin L."/>
            <person name="McAllister B."/>
            <person name="McBride C.S."/>
            <person name="McKernan B."/>
            <person name="McKernan K."/>
            <person name="Mendez-Lago M."/>
            <person name="Minx P."/>
            <person name="Mollenhauer M.U."/>
            <person name="Montooth K."/>
            <person name="Mount S.M."/>
            <person name="Mu X."/>
            <person name="Myers E."/>
            <person name="Negre B."/>
            <person name="Newfeld S."/>
            <person name="Nielsen R."/>
            <person name="Noor M.A."/>
            <person name="O'Grady P."/>
            <person name="Pachter L."/>
            <person name="Papaceit M."/>
            <person name="Parisi M.J."/>
            <person name="Parisi M."/>
            <person name="Parts L."/>
            <person name="Pedersen J.S."/>
            <person name="Pesole G."/>
            <person name="Phillippy A.M."/>
            <person name="Ponting C.P."/>
            <person name="Pop M."/>
            <person name="Porcelli D."/>
            <person name="Powell J.R."/>
            <person name="Prohaska S."/>
            <person name="Pruitt K."/>
            <person name="Puig M."/>
            <person name="Quesneville H."/>
            <person name="Ram K.R."/>
            <person name="Rand D."/>
            <person name="Rasmussen M.D."/>
            <person name="Reed L.K."/>
            <person name="Reenan R."/>
            <person name="Reily A."/>
            <person name="Remington K.A."/>
            <person name="Rieger T.T."/>
            <person name="Ritchie M.G."/>
            <person name="Robin C."/>
            <person name="Rogers Y.H."/>
            <person name="Rohde C."/>
            <person name="Rozas J."/>
            <person name="Rubenfield M.J."/>
            <person name="Ruiz A."/>
            <person name="Russo S."/>
            <person name="Salzberg S.L."/>
            <person name="Sanchez-Gracia A."/>
            <person name="Saranga D.J."/>
            <person name="Sato H."/>
            <person name="Schaeffer S.W."/>
            <person name="Schatz M.C."/>
            <person name="Schlenke T."/>
            <person name="Schwartz R."/>
            <person name="Segarra C."/>
            <person name="Singh R.S."/>
            <person name="Sirot L."/>
            <person name="Sirota M."/>
            <person name="Sisneros N.B."/>
            <person name="Smith C.D."/>
            <person name="Smith T.F."/>
            <person name="Spieth J."/>
            <person name="Stage D.E."/>
            <person name="Stark A."/>
            <person name="Stephan W."/>
            <person name="Strausberg R.L."/>
            <person name="Strempel S."/>
            <person name="Sturgill D."/>
            <person name="Sutton G."/>
            <person name="Sutton G.G."/>
            <person name="Tao W."/>
            <person name="Teichmann S."/>
            <person name="Tobari Y.N."/>
            <person name="Tomimura Y."/>
            <person name="Tsolas J.M."/>
            <person name="Valente V.L."/>
            <person name="Venter E."/>
            <person name="Venter J.C."/>
            <person name="Vicario S."/>
            <person name="Vieira F.G."/>
            <person name="Vilella A.J."/>
            <person name="Villasante A."/>
            <person name="Walenz B."/>
            <person name="Wang J."/>
            <person name="Wasserman M."/>
            <person name="Watts T."/>
            <person name="Wilson D."/>
            <person name="Wilson R.K."/>
            <person name="Wing R.A."/>
            <person name="Wolfner M.F."/>
            <person name="Wong A."/>
            <person name="Wong G.K."/>
            <person name="Wu C.I."/>
            <person name="Wu G."/>
            <person name="Yamamoto D."/>
            <person name="Yang H.P."/>
            <person name="Yang S.P."/>
            <person name="Yorke J.A."/>
            <person name="Yoshida K."/>
            <person name="Zdobnov E."/>
            <person name="Zhang P."/>
            <person name="Zhang Y."/>
            <person name="Zimin A.V."/>
            <person name="Baldwin J."/>
            <person name="Abdouelleil A."/>
            <person name="Abdulkadir J."/>
            <person name="Abebe A."/>
            <person name="Abera B."/>
            <person name="Abreu J."/>
            <person name="Acer S.C."/>
            <person name="Aftuck L."/>
            <person name="Alexander A."/>
            <person name="An P."/>
            <person name="Anderson E."/>
            <person name="Anderson S."/>
            <person name="Arachi H."/>
            <person name="Azer M."/>
            <person name="Bachantsang P."/>
            <person name="Barry A."/>
            <person name="Bayul T."/>
            <person name="Berlin A."/>
            <person name="Bessette D."/>
            <person name="Bloom T."/>
            <person name="Blye J."/>
            <person name="Boguslavskiy L."/>
            <person name="Bonnet C."/>
            <person name="Boukhgalter B."/>
            <person name="Bourzgui I."/>
            <person name="Brown A."/>
            <person name="Cahill P."/>
            <person name="Channer S."/>
            <person name="Cheshatsang Y."/>
            <person name="Chuda L."/>
            <person name="Citroen M."/>
            <person name="Collymore A."/>
            <person name="Cooke P."/>
            <person name="Costello M."/>
            <person name="D'Aco K."/>
            <person name="Daza R."/>
            <person name="De Haan G."/>
            <person name="DeGray S."/>
            <person name="DeMaso C."/>
            <person name="Dhargay N."/>
            <person name="Dooley K."/>
            <person name="Dooley E."/>
            <person name="Doricent M."/>
            <person name="Dorje P."/>
            <person name="Dorjee K."/>
            <person name="Dupes A."/>
            <person name="Elong R."/>
            <person name="Falk J."/>
            <person name="Farina A."/>
            <person name="Faro S."/>
            <person name="Ferguson D."/>
            <person name="Fisher S."/>
            <person name="Foley C.D."/>
            <person name="Franke A."/>
            <person name="Friedrich D."/>
            <person name="Gadbois L."/>
            <person name="Gearin G."/>
            <person name="Gearin C.R."/>
            <person name="Giannoukos G."/>
            <person name="Goode T."/>
            <person name="Graham J."/>
            <person name="Grandbois E."/>
            <person name="Grewal S."/>
            <person name="Gyaltsen K."/>
            <person name="Hafez N."/>
            <person name="Hagos B."/>
            <person name="Hall J."/>
            <person name="Henson C."/>
            <person name="Hollinger A."/>
            <person name="Honan T."/>
            <person name="Huard M.D."/>
            <person name="Hughes L."/>
            <person name="Hurhula B."/>
            <person name="Husby M.E."/>
            <person name="Kamat A."/>
            <person name="Kanga B."/>
            <person name="Kashin S."/>
            <person name="Khazanovich D."/>
            <person name="Kisner P."/>
            <person name="Lance K."/>
            <person name="Lara M."/>
            <person name="Lee W."/>
            <person name="Lennon N."/>
            <person name="Letendre F."/>
            <person name="LeVine R."/>
            <person name="Lipovsky A."/>
            <person name="Liu X."/>
            <person name="Liu J."/>
            <person name="Liu S."/>
            <person name="Lokyitsang T."/>
            <person name="Lokyitsang Y."/>
            <person name="Lubonja R."/>
            <person name="Lui A."/>
            <person name="MacDonald P."/>
            <person name="Magnisalis V."/>
            <person name="Maru K."/>
            <person name="Matthews C."/>
            <person name="McCusker W."/>
            <person name="McDonough S."/>
            <person name="Mehta T."/>
            <person name="Meldrim J."/>
            <person name="Meneus L."/>
            <person name="Mihai O."/>
            <person name="Mihalev A."/>
            <person name="Mihova T."/>
            <person name="Mittelman R."/>
            <person name="Mlenga V."/>
            <person name="Montmayeur A."/>
            <person name="Mulrain L."/>
            <person name="Navidi A."/>
            <person name="Naylor J."/>
            <person name="Negash T."/>
            <person name="Nguyen T."/>
            <person name="Nguyen N."/>
            <person name="Nicol R."/>
            <person name="Norbu C."/>
            <person name="Norbu N."/>
            <person name="Novod N."/>
            <person name="O'Neill B."/>
            <person name="Osman S."/>
            <person name="Markiewicz E."/>
            <person name="Oyono O.L."/>
            <person name="Patti C."/>
            <person name="Phunkhang P."/>
            <person name="Pierre F."/>
            <person name="Priest M."/>
            <person name="Raghuraman S."/>
            <person name="Rege F."/>
            <person name="Reyes R."/>
            <person name="Rise C."/>
            <person name="Rogov P."/>
            <person name="Ross K."/>
            <person name="Ryan E."/>
            <person name="Settipalli S."/>
            <person name="Shea T."/>
            <person name="Sherpa N."/>
            <person name="Shi L."/>
            <person name="Shih D."/>
            <person name="Sparrow T."/>
            <person name="Spaulding J."/>
            <person name="Stalker J."/>
            <person name="Stange-Thomann N."/>
            <person name="Stavropoulos S."/>
            <person name="Stone C."/>
            <person name="Strader C."/>
            <person name="Tesfaye S."/>
            <person name="Thomson T."/>
            <person name="Thoulutsang Y."/>
            <person name="Thoulutsang D."/>
            <person name="Topham K."/>
            <person name="Topping I."/>
            <person name="Tsamla T."/>
            <person name="Vassiliev H."/>
            <person name="Vo A."/>
            <person name="Wangchuk T."/>
            <person name="Wangdi T."/>
            <person name="Weiand M."/>
            <person name="Wilkinson J."/>
            <person name="Wilson A."/>
            <person name="Yadav S."/>
            <person name="Young G."/>
            <person name="Yu Q."/>
            <person name="Zembek L."/>
            <person name="Zhong D."/>
            <person name="Zimmer A."/>
            <person name="Zwirko Z."/>
            <person name="Jaffe D.B."/>
            <person name="Alvarez P."/>
            <person name="Brockman W."/>
            <person name="Butler J."/>
            <person name="Chin C."/>
            <person name="Gnerre S."/>
            <person name="Grabherr M."/>
            <person name="Kleber M."/>
            <person name="Mauceli E."/>
            <person name="MacCallum I."/>
        </authorList>
    </citation>
    <scope>NUCLEOTIDE SEQUENCE [LARGE SCALE GENOMIC DNA]</scope>
    <source>
        <strain evidence="3">Rob3c / Tucson 14021-0248.25</strain>
    </source>
</reference>
<keyword evidence="3" id="KW-1185">Reference proteome</keyword>
<evidence type="ECO:0000313" key="2">
    <source>
        <dbReference type="EMBL" id="EDW42177.1"/>
    </source>
</evidence>
<organism evidence="3">
    <name type="scientific">Drosophila sechellia</name>
    <name type="common">Fruit fly</name>
    <dbReference type="NCBI Taxonomy" id="7238"/>
    <lineage>
        <taxon>Eukaryota</taxon>
        <taxon>Metazoa</taxon>
        <taxon>Ecdysozoa</taxon>
        <taxon>Arthropoda</taxon>
        <taxon>Hexapoda</taxon>
        <taxon>Insecta</taxon>
        <taxon>Pterygota</taxon>
        <taxon>Neoptera</taxon>
        <taxon>Endopterygota</taxon>
        <taxon>Diptera</taxon>
        <taxon>Brachycera</taxon>
        <taxon>Muscomorpha</taxon>
        <taxon>Ephydroidea</taxon>
        <taxon>Drosophilidae</taxon>
        <taxon>Drosophila</taxon>
        <taxon>Sophophora</taxon>
    </lineage>
</organism>
<dbReference type="Proteomes" id="UP000001292">
    <property type="component" value="Unassembled WGS sequence"/>
</dbReference>
<feature type="chain" id="PRO_5002808615" evidence="1">
    <location>
        <begin position="25"/>
        <end position="102"/>
    </location>
</feature>
<protein>
    <submittedName>
        <fullName evidence="2">GM25846</fullName>
    </submittedName>
</protein>
<name>B4HEM0_DROSE</name>